<keyword evidence="3" id="KW-1185">Reference proteome</keyword>
<dbReference type="Proteomes" id="UP000523087">
    <property type="component" value="Unassembled WGS sequence"/>
</dbReference>
<comment type="caution">
    <text evidence="2">The sequence shown here is derived from an EMBL/GenBank/DDBJ whole genome shotgun (WGS) entry which is preliminary data.</text>
</comment>
<evidence type="ECO:0000313" key="2">
    <source>
        <dbReference type="EMBL" id="MBA2874110.1"/>
    </source>
</evidence>
<organism evidence="2 3">
    <name type="scientific">Thermaerobacillus caldiproteolyticus</name>
    <dbReference type="NCBI Taxonomy" id="247480"/>
    <lineage>
        <taxon>Bacteria</taxon>
        <taxon>Bacillati</taxon>
        <taxon>Bacillota</taxon>
        <taxon>Bacilli</taxon>
        <taxon>Bacillales</taxon>
        <taxon>Anoxybacillaceae</taxon>
        <taxon>Thermaerobacillus</taxon>
    </lineage>
</organism>
<evidence type="ECO:0008006" key="4">
    <source>
        <dbReference type="Google" id="ProtNLM"/>
    </source>
</evidence>
<feature type="signal peptide" evidence="1">
    <location>
        <begin position="1"/>
        <end position="21"/>
    </location>
</feature>
<protein>
    <recommendedName>
        <fullName evidence="4">Lipoprotein</fullName>
    </recommendedName>
</protein>
<dbReference type="EMBL" id="JACDUT010000002">
    <property type="protein sequence ID" value="MBA2874110.1"/>
    <property type="molecule type" value="Genomic_DNA"/>
</dbReference>
<evidence type="ECO:0000313" key="3">
    <source>
        <dbReference type="Proteomes" id="UP000523087"/>
    </source>
</evidence>
<keyword evidence="1" id="KW-0732">Signal</keyword>
<dbReference type="PROSITE" id="PS51257">
    <property type="entry name" value="PROKAR_LIPOPROTEIN"/>
    <property type="match status" value="1"/>
</dbReference>
<reference evidence="2 3" key="1">
    <citation type="submission" date="2020-07" db="EMBL/GenBank/DDBJ databases">
        <title>Genomic Encyclopedia of Type Strains, Phase IV (KMG-IV): sequencing the most valuable type-strain genomes for metagenomic binning, comparative biology and taxonomic classification.</title>
        <authorList>
            <person name="Goeker M."/>
        </authorList>
    </citation>
    <scope>NUCLEOTIDE SEQUENCE [LARGE SCALE GENOMIC DNA]</scope>
    <source>
        <strain evidence="2 3">DSM 15730</strain>
    </source>
</reference>
<dbReference type="AlphaFoldDB" id="A0A7V9Z557"/>
<name>A0A7V9Z557_9BACL</name>
<feature type="chain" id="PRO_5031111272" description="Lipoprotein" evidence="1">
    <location>
        <begin position="22"/>
        <end position="128"/>
    </location>
</feature>
<evidence type="ECO:0000256" key="1">
    <source>
        <dbReference type="SAM" id="SignalP"/>
    </source>
</evidence>
<proteinExistence type="predicted"/>
<sequence>MRKRIITVFSLFFLLIMTACGNDKPEPETNSNRIVPVVSQHQPTSPMHVKHEIKGKDVFVECIVTGFTFQKGAGHIDVYLNGKKINEVFTAAFVIRGLPTGKHTIRLELVDDGGRKSSLSHEFEVNIS</sequence>
<accession>A0A7V9Z557</accession>
<gene>
    <name evidence="2" type="ORF">HNR31_000880</name>
</gene>